<keyword evidence="1" id="KW-0732">Signal</keyword>
<evidence type="ECO:0008006" key="4">
    <source>
        <dbReference type="Google" id="ProtNLM"/>
    </source>
</evidence>
<evidence type="ECO:0000256" key="1">
    <source>
        <dbReference type="SAM" id="SignalP"/>
    </source>
</evidence>
<proteinExistence type="predicted"/>
<evidence type="ECO:0000313" key="2">
    <source>
        <dbReference type="EMBL" id="GLS92286.1"/>
    </source>
</evidence>
<gene>
    <name evidence="2" type="primary">ynbE</name>
    <name evidence="2" type="ORF">GCM10007916_33560</name>
</gene>
<name>A0ABQ6E4M1_9GAMM</name>
<feature type="signal peptide" evidence="1">
    <location>
        <begin position="1"/>
        <end position="22"/>
    </location>
</feature>
<sequence length="68" mass="7709">MPVKRKTYLSTMSILTGLFLLSACTPRVELAMPSEPITINLNVKIDHEIRVKVDKELDDLFDDESGLF</sequence>
<dbReference type="EMBL" id="BSPQ01000019">
    <property type="protein sequence ID" value="GLS92286.1"/>
    <property type="molecule type" value="Genomic_DNA"/>
</dbReference>
<dbReference type="InterPro" id="IPR025985">
    <property type="entry name" value="YnbE"/>
</dbReference>
<protein>
    <recommendedName>
        <fullName evidence="4">YnbE-like lipoprotein</fullName>
    </recommendedName>
</protein>
<dbReference type="Pfam" id="PF13617">
    <property type="entry name" value="Lipoprotein_19"/>
    <property type="match status" value="1"/>
</dbReference>
<dbReference type="Proteomes" id="UP001157353">
    <property type="component" value="Unassembled WGS sequence"/>
</dbReference>
<evidence type="ECO:0000313" key="3">
    <source>
        <dbReference type="Proteomes" id="UP001157353"/>
    </source>
</evidence>
<accession>A0ABQ6E4M1</accession>
<dbReference type="PROSITE" id="PS51257">
    <property type="entry name" value="PROKAR_LIPOPROTEIN"/>
    <property type="match status" value="1"/>
</dbReference>
<reference evidence="3" key="1">
    <citation type="journal article" date="2019" name="Int. J. Syst. Evol. Microbiol.">
        <title>The Global Catalogue of Microorganisms (GCM) 10K type strain sequencing project: providing services to taxonomists for standard genome sequencing and annotation.</title>
        <authorList>
            <consortium name="The Broad Institute Genomics Platform"/>
            <consortium name="The Broad Institute Genome Sequencing Center for Infectious Disease"/>
            <person name="Wu L."/>
            <person name="Ma J."/>
        </authorList>
    </citation>
    <scope>NUCLEOTIDE SEQUENCE [LARGE SCALE GENOMIC DNA]</scope>
    <source>
        <strain evidence="3">NBRC 103166</strain>
    </source>
</reference>
<feature type="chain" id="PRO_5045987534" description="YnbE-like lipoprotein" evidence="1">
    <location>
        <begin position="23"/>
        <end position="68"/>
    </location>
</feature>
<comment type="caution">
    <text evidence="2">The sequence shown here is derived from an EMBL/GenBank/DDBJ whole genome shotgun (WGS) entry which is preliminary data.</text>
</comment>
<organism evidence="2 3">
    <name type="scientific">Psychromonas marina</name>
    <dbReference type="NCBI Taxonomy" id="88364"/>
    <lineage>
        <taxon>Bacteria</taxon>
        <taxon>Pseudomonadati</taxon>
        <taxon>Pseudomonadota</taxon>
        <taxon>Gammaproteobacteria</taxon>
        <taxon>Alteromonadales</taxon>
        <taxon>Psychromonadaceae</taxon>
        <taxon>Psychromonas</taxon>
    </lineage>
</organism>
<keyword evidence="3" id="KW-1185">Reference proteome</keyword>